<proteinExistence type="predicted"/>
<dbReference type="AlphaFoldDB" id="A0A2T8HNC7"/>
<comment type="caution">
    <text evidence="1">The sequence shown here is derived from an EMBL/GenBank/DDBJ whole genome shotgun (WGS) entry which is preliminary data.</text>
</comment>
<dbReference type="Proteomes" id="UP000245627">
    <property type="component" value="Unassembled WGS sequence"/>
</dbReference>
<gene>
    <name evidence="1" type="ORF">DC487_04900</name>
</gene>
<evidence type="ECO:0008006" key="3">
    <source>
        <dbReference type="Google" id="ProtNLM"/>
    </source>
</evidence>
<keyword evidence="2" id="KW-1185">Reference proteome</keyword>
<name>A0A2T8HNC7_9SPHI</name>
<dbReference type="EMBL" id="QDKG01000001">
    <property type="protein sequence ID" value="PVH26936.1"/>
    <property type="molecule type" value="Genomic_DNA"/>
</dbReference>
<dbReference type="SUPFAM" id="SSF103642">
    <property type="entry name" value="Sec-C motif"/>
    <property type="match status" value="1"/>
</dbReference>
<accession>A0A2T8HNC7</accession>
<dbReference type="Pfam" id="PF02810">
    <property type="entry name" value="SEC-C"/>
    <property type="match status" value="1"/>
</dbReference>
<evidence type="ECO:0000313" key="1">
    <source>
        <dbReference type="EMBL" id="PVH26936.1"/>
    </source>
</evidence>
<reference evidence="1 2" key="1">
    <citation type="submission" date="2018-04" db="EMBL/GenBank/DDBJ databases">
        <title>Sphingobacterium cortibacter sp. nov.</title>
        <authorList>
            <person name="Li Y."/>
        </authorList>
    </citation>
    <scope>NUCLEOTIDE SEQUENCE [LARGE SCALE GENOMIC DNA]</scope>
    <source>
        <strain evidence="1 2">2c-3</strain>
    </source>
</reference>
<dbReference type="InterPro" id="IPR004027">
    <property type="entry name" value="SEC_C_motif"/>
</dbReference>
<dbReference type="Gene3D" id="3.10.450.50">
    <property type="match status" value="1"/>
</dbReference>
<protein>
    <recommendedName>
        <fullName evidence="3">Zinc chelation protein SecC</fullName>
    </recommendedName>
</protein>
<evidence type="ECO:0000313" key="2">
    <source>
        <dbReference type="Proteomes" id="UP000245627"/>
    </source>
</evidence>
<sequence>MSIYSTLKKYQLKCNTWLGLGTFVDSPNSIDFLIYHDDKWEYDGELELTCNDFFKNKSGHIITMNNKLSPSRNDLCPCKSGLKYKRCCWNKRKIVSY</sequence>
<organism evidence="1 2">
    <name type="scientific">Sphingobacterium corticibacter</name>
    <dbReference type="NCBI Taxonomy" id="2171749"/>
    <lineage>
        <taxon>Bacteria</taxon>
        <taxon>Pseudomonadati</taxon>
        <taxon>Bacteroidota</taxon>
        <taxon>Sphingobacteriia</taxon>
        <taxon>Sphingobacteriales</taxon>
        <taxon>Sphingobacteriaceae</taxon>
        <taxon>Sphingobacterium</taxon>
    </lineage>
</organism>